<dbReference type="Proteomes" id="UP001060085">
    <property type="component" value="Linkage Group LG07"/>
</dbReference>
<dbReference type="EMBL" id="CM044707">
    <property type="protein sequence ID" value="KAI5654219.1"/>
    <property type="molecule type" value="Genomic_DNA"/>
</dbReference>
<accession>A0ACC0A0C6</accession>
<comment type="caution">
    <text evidence="1">The sequence shown here is derived from an EMBL/GenBank/DDBJ whole genome shotgun (WGS) entry which is preliminary data.</text>
</comment>
<sequence length="230" mass="26728">MALENEVQSSPSNISNLVDDDLNSLLIEMYHELEKITKNKHMELKNKIHNLSNENSKLVYENKTLFESLEVLKKEKDFSKLEFQKLILENKNLCEKVLSLEKCVVDYNDLKKKVSDLTLFIEKFTKEKKNFENFLGSQRSPFDKSGIGYNHTNTFSKQTHFVKTSSSLSHLCCTYCEKGGHKATKCLIKRKIERGTQKDMDTKNHFYFFFCKNTNQAQLSGIWIAFAQGI</sequence>
<reference evidence="2" key="1">
    <citation type="journal article" date="2023" name="Nat. Plants">
        <title>Single-cell RNA sequencing provides a high-resolution roadmap for understanding the multicellular compartmentation of specialized metabolism.</title>
        <authorList>
            <person name="Sun S."/>
            <person name="Shen X."/>
            <person name="Li Y."/>
            <person name="Li Y."/>
            <person name="Wang S."/>
            <person name="Li R."/>
            <person name="Zhang H."/>
            <person name="Shen G."/>
            <person name="Guo B."/>
            <person name="Wei J."/>
            <person name="Xu J."/>
            <person name="St-Pierre B."/>
            <person name="Chen S."/>
            <person name="Sun C."/>
        </authorList>
    </citation>
    <scope>NUCLEOTIDE SEQUENCE [LARGE SCALE GENOMIC DNA]</scope>
</reference>
<protein>
    <submittedName>
        <fullName evidence="1">Uncharacterized protein</fullName>
    </submittedName>
</protein>
<evidence type="ECO:0000313" key="2">
    <source>
        <dbReference type="Proteomes" id="UP001060085"/>
    </source>
</evidence>
<gene>
    <name evidence="1" type="ORF">M9H77_31406</name>
</gene>
<proteinExistence type="predicted"/>
<evidence type="ECO:0000313" key="1">
    <source>
        <dbReference type="EMBL" id="KAI5654219.1"/>
    </source>
</evidence>
<organism evidence="1 2">
    <name type="scientific">Catharanthus roseus</name>
    <name type="common">Madagascar periwinkle</name>
    <name type="synonym">Vinca rosea</name>
    <dbReference type="NCBI Taxonomy" id="4058"/>
    <lineage>
        <taxon>Eukaryota</taxon>
        <taxon>Viridiplantae</taxon>
        <taxon>Streptophyta</taxon>
        <taxon>Embryophyta</taxon>
        <taxon>Tracheophyta</taxon>
        <taxon>Spermatophyta</taxon>
        <taxon>Magnoliopsida</taxon>
        <taxon>eudicotyledons</taxon>
        <taxon>Gunneridae</taxon>
        <taxon>Pentapetalae</taxon>
        <taxon>asterids</taxon>
        <taxon>lamiids</taxon>
        <taxon>Gentianales</taxon>
        <taxon>Apocynaceae</taxon>
        <taxon>Rauvolfioideae</taxon>
        <taxon>Vinceae</taxon>
        <taxon>Catharanthinae</taxon>
        <taxon>Catharanthus</taxon>
    </lineage>
</organism>
<name>A0ACC0A0C6_CATRO</name>
<keyword evidence="2" id="KW-1185">Reference proteome</keyword>